<evidence type="ECO:0000313" key="1">
    <source>
        <dbReference type="EMBL" id="KGX10502.1"/>
    </source>
</evidence>
<dbReference type="Proteomes" id="UP000030475">
    <property type="component" value="Unassembled WGS sequence"/>
</dbReference>
<evidence type="ECO:0000313" key="2">
    <source>
        <dbReference type="Proteomes" id="UP000030475"/>
    </source>
</evidence>
<name>A0A069B725_BURPE</name>
<dbReference type="RefSeq" id="WP_004535242.1">
    <property type="nucleotide sequence ID" value="NZ_AP028072.1"/>
</dbReference>
<dbReference type="GO" id="GO:0016746">
    <property type="term" value="F:acyltransferase activity"/>
    <property type="evidence" value="ECO:0007669"/>
    <property type="project" value="InterPro"/>
</dbReference>
<comment type="caution">
    <text evidence="1">The sequence shown here is derived from an EMBL/GenBank/DDBJ whole genome shotgun (WGS) entry which is preliminary data.</text>
</comment>
<proteinExistence type="predicted"/>
<dbReference type="EMBL" id="JQIM01000009">
    <property type="protein sequence ID" value="KGX10502.1"/>
    <property type="molecule type" value="Genomic_DNA"/>
</dbReference>
<protein>
    <submittedName>
        <fullName evidence="1">3-Oxoacyl-[acyl-carrier-(ACP)] synthase III family protein</fullName>
    </submittedName>
</protein>
<dbReference type="OMA" id="PRIACST"/>
<dbReference type="SUPFAM" id="SSF53901">
    <property type="entry name" value="Thiolase-like"/>
    <property type="match status" value="1"/>
</dbReference>
<dbReference type="Gene3D" id="3.40.47.10">
    <property type="match status" value="1"/>
</dbReference>
<dbReference type="GeneID" id="93062599"/>
<gene>
    <name evidence="1" type="ORF">Y036_4578</name>
</gene>
<reference evidence="1 2" key="1">
    <citation type="submission" date="2014-08" db="EMBL/GenBank/DDBJ databases">
        <authorList>
            <person name="Bunnell A."/>
            <person name="Chain P.S."/>
            <person name="Chertkov O."/>
            <person name="Currie B.J."/>
            <person name="Daligault H.E."/>
            <person name="Davenport K.W."/>
            <person name="Davis C."/>
            <person name="Gleasner C.D."/>
            <person name="Johnson S.L."/>
            <person name="Kaestli M."/>
            <person name="Koren S."/>
            <person name="Kunde Y.A."/>
            <person name="Mayo M."/>
            <person name="McMurry K.K."/>
            <person name="Price E.P."/>
            <person name="Reitenga K.G."/>
            <person name="Robison R."/>
            <person name="Rosovitz M.J."/>
            <person name="Sarovich D.S."/>
            <person name="Teshima H."/>
        </authorList>
    </citation>
    <scope>NUCLEOTIDE SEQUENCE [LARGE SCALE GENOMIC DNA]</scope>
    <source>
        <strain evidence="1 2">MSHR44</strain>
    </source>
</reference>
<organism evidence="1 2">
    <name type="scientific">Burkholderia pseudomallei</name>
    <name type="common">Pseudomonas pseudomallei</name>
    <dbReference type="NCBI Taxonomy" id="28450"/>
    <lineage>
        <taxon>Bacteria</taxon>
        <taxon>Pseudomonadati</taxon>
        <taxon>Pseudomonadota</taxon>
        <taxon>Betaproteobacteria</taxon>
        <taxon>Burkholderiales</taxon>
        <taxon>Burkholderiaceae</taxon>
        <taxon>Burkholderia</taxon>
        <taxon>pseudomallei group</taxon>
    </lineage>
</organism>
<sequence length="296" mass="30616">MKILGAGIAVPGGAAHALEFANDYALKAARQALAKARCLPSELDLIVSLSVSPNRMADAAPIAGPRLAHPVQRDLRASNAAVFDLLDADWTLALDLVQSHCRQLGYRRALVVKAEALADVEGAQAGGYADGAGAIVLAPGRGDRYHASYADLDAPSLATLAGVGARHAHETGAVARFEGGFDPAAGSFRRVPRNAGAAMREVVGDVRSKVDAPISELFRESWLRGWLEDEAGFAGEPRVDVIDGDAGVPAAFQLPAWLAARAGGGAAAGVRGDAQVVAALTLDAFKPRIACIAMEV</sequence>
<dbReference type="InterPro" id="IPR016039">
    <property type="entry name" value="Thiolase-like"/>
</dbReference>
<dbReference type="AlphaFoldDB" id="A0A069B725"/>
<accession>A0A069B725</accession>